<evidence type="ECO:0000256" key="10">
    <source>
        <dbReference type="ARBA" id="ARBA00022917"/>
    </source>
</evidence>
<dbReference type="InterPro" id="IPR012947">
    <property type="entry name" value="tRNA_SAD"/>
</dbReference>
<dbReference type="CDD" id="cd00860">
    <property type="entry name" value="ThrRS_anticodon"/>
    <property type="match status" value="1"/>
</dbReference>
<dbReference type="InterPro" id="IPR002314">
    <property type="entry name" value="aa-tRNA-synt_IIb"/>
</dbReference>
<dbReference type="Gene3D" id="3.10.20.30">
    <property type="match status" value="1"/>
</dbReference>
<dbReference type="InterPro" id="IPR006195">
    <property type="entry name" value="aa-tRNA-synth_II"/>
</dbReference>
<dbReference type="InterPro" id="IPR033728">
    <property type="entry name" value="ThrRS_core"/>
</dbReference>
<dbReference type="Gene3D" id="3.30.980.10">
    <property type="entry name" value="Threonyl-trna Synthetase, Chain A, domain 2"/>
    <property type="match status" value="1"/>
</dbReference>
<evidence type="ECO:0000259" key="15">
    <source>
        <dbReference type="PROSITE" id="PS51880"/>
    </source>
</evidence>
<dbReference type="GO" id="GO:0004829">
    <property type="term" value="F:threonine-tRNA ligase activity"/>
    <property type="evidence" value="ECO:0007669"/>
    <property type="project" value="UniProtKB-EC"/>
</dbReference>
<dbReference type="InterPro" id="IPR045864">
    <property type="entry name" value="aa-tRNA-synth_II/BPL/LPL"/>
</dbReference>
<comment type="subcellular location">
    <subcellularLocation>
        <location evidence="13">Cytoplasm</location>
    </subcellularLocation>
</comment>
<evidence type="ECO:0000256" key="1">
    <source>
        <dbReference type="ARBA" id="ARBA00008226"/>
    </source>
</evidence>
<evidence type="ECO:0000256" key="5">
    <source>
        <dbReference type="ARBA" id="ARBA00022723"/>
    </source>
</evidence>
<evidence type="ECO:0000259" key="14">
    <source>
        <dbReference type="PROSITE" id="PS50862"/>
    </source>
</evidence>
<dbReference type="Gene3D" id="3.40.50.800">
    <property type="entry name" value="Anticodon-binding domain"/>
    <property type="match status" value="1"/>
</dbReference>
<evidence type="ECO:0000313" key="17">
    <source>
        <dbReference type="Proteomes" id="UP001595758"/>
    </source>
</evidence>
<dbReference type="PANTHER" id="PTHR11451:SF44">
    <property type="entry name" value="THREONINE--TRNA LIGASE, CHLOROPLASTIC_MITOCHONDRIAL 2"/>
    <property type="match status" value="1"/>
</dbReference>
<protein>
    <recommendedName>
        <fullName evidence="13">Threonine--tRNA ligase</fullName>
        <ecNumber evidence="13">6.1.1.3</ecNumber>
    </recommendedName>
    <alternativeName>
        <fullName evidence="13">Threonyl-tRNA synthetase</fullName>
        <shortName evidence="13">ThrRS</shortName>
    </alternativeName>
</protein>
<comment type="caution">
    <text evidence="16">The sequence shown here is derived from an EMBL/GenBank/DDBJ whole genome shotgun (WGS) entry which is preliminary data.</text>
</comment>
<reference evidence="17" key="1">
    <citation type="journal article" date="2019" name="Int. J. Syst. Evol. Microbiol.">
        <title>The Global Catalogue of Microorganisms (GCM) 10K type strain sequencing project: providing services to taxonomists for standard genome sequencing and annotation.</title>
        <authorList>
            <consortium name="The Broad Institute Genomics Platform"/>
            <consortium name="The Broad Institute Genome Sequencing Center for Infectious Disease"/>
            <person name="Wu L."/>
            <person name="Ma J."/>
        </authorList>
    </citation>
    <scope>NUCLEOTIDE SEQUENCE [LARGE SCALE GENOMIC DNA]</scope>
    <source>
        <strain evidence="17">CCUG 59858</strain>
    </source>
</reference>
<proteinExistence type="inferred from homology"/>
<gene>
    <name evidence="13 16" type="primary">thrS</name>
    <name evidence="16" type="ORF">ACFORL_06900</name>
</gene>
<evidence type="ECO:0000256" key="8">
    <source>
        <dbReference type="ARBA" id="ARBA00022840"/>
    </source>
</evidence>
<accession>A0ABV8CEZ4</accession>
<keyword evidence="7 13" id="KW-0862">Zinc</keyword>
<comment type="catalytic activity">
    <reaction evidence="12 13">
        <text>tRNA(Thr) + L-threonine + ATP = L-threonyl-tRNA(Thr) + AMP + diphosphate + H(+)</text>
        <dbReference type="Rhea" id="RHEA:24624"/>
        <dbReference type="Rhea" id="RHEA-COMP:9670"/>
        <dbReference type="Rhea" id="RHEA-COMP:9704"/>
        <dbReference type="ChEBI" id="CHEBI:15378"/>
        <dbReference type="ChEBI" id="CHEBI:30616"/>
        <dbReference type="ChEBI" id="CHEBI:33019"/>
        <dbReference type="ChEBI" id="CHEBI:57926"/>
        <dbReference type="ChEBI" id="CHEBI:78442"/>
        <dbReference type="ChEBI" id="CHEBI:78534"/>
        <dbReference type="ChEBI" id="CHEBI:456215"/>
        <dbReference type="EC" id="6.1.1.3"/>
    </reaction>
</comment>
<dbReference type="PANTHER" id="PTHR11451">
    <property type="entry name" value="THREONINE-TRNA LIGASE"/>
    <property type="match status" value="1"/>
</dbReference>
<keyword evidence="6 13" id="KW-0547">Nucleotide-binding</keyword>
<feature type="domain" description="TGS" evidence="15">
    <location>
        <begin position="1"/>
        <end position="61"/>
    </location>
</feature>
<keyword evidence="17" id="KW-1185">Reference proteome</keyword>
<dbReference type="SMART" id="SM00863">
    <property type="entry name" value="tRNA_SAD"/>
    <property type="match status" value="1"/>
</dbReference>
<evidence type="ECO:0000256" key="7">
    <source>
        <dbReference type="ARBA" id="ARBA00022833"/>
    </source>
</evidence>
<dbReference type="PROSITE" id="PS51880">
    <property type="entry name" value="TGS"/>
    <property type="match status" value="1"/>
</dbReference>
<keyword evidence="5 13" id="KW-0479">Metal-binding</keyword>
<dbReference type="RefSeq" id="WP_382342427.1">
    <property type="nucleotide sequence ID" value="NZ_JBHSAB010000014.1"/>
</dbReference>
<dbReference type="NCBIfam" id="TIGR00418">
    <property type="entry name" value="thrS"/>
    <property type="match status" value="1"/>
</dbReference>
<feature type="domain" description="Aminoacyl-transfer RNA synthetases class-II family profile" evidence="14">
    <location>
        <begin position="261"/>
        <end position="533"/>
    </location>
</feature>
<dbReference type="PROSITE" id="PS50862">
    <property type="entry name" value="AA_TRNA_LIGASE_II"/>
    <property type="match status" value="1"/>
</dbReference>
<dbReference type="EC" id="6.1.1.3" evidence="13"/>
<organism evidence="16 17">
    <name type="scientific">Legionella dresdenensis</name>
    <dbReference type="NCBI Taxonomy" id="450200"/>
    <lineage>
        <taxon>Bacteria</taxon>
        <taxon>Pseudomonadati</taxon>
        <taxon>Pseudomonadota</taxon>
        <taxon>Gammaproteobacteria</taxon>
        <taxon>Legionellales</taxon>
        <taxon>Legionellaceae</taxon>
        <taxon>Legionella</taxon>
    </lineage>
</organism>
<dbReference type="InterPro" id="IPR012676">
    <property type="entry name" value="TGS-like"/>
</dbReference>
<dbReference type="InterPro" id="IPR036621">
    <property type="entry name" value="Anticodon-bd_dom_sf"/>
</dbReference>
<name>A0ABV8CEZ4_9GAMM</name>
<dbReference type="Pfam" id="PF00587">
    <property type="entry name" value="tRNA-synt_2b"/>
    <property type="match status" value="1"/>
</dbReference>
<dbReference type="Pfam" id="PF07973">
    <property type="entry name" value="tRNA_SAD"/>
    <property type="match status" value="1"/>
</dbReference>
<keyword evidence="4 13" id="KW-0436">Ligase</keyword>
<dbReference type="InterPro" id="IPR004095">
    <property type="entry name" value="TGS"/>
</dbReference>
<keyword evidence="8 13" id="KW-0067">ATP-binding</keyword>
<dbReference type="SUPFAM" id="SSF52954">
    <property type="entry name" value="Class II aaRS ABD-related"/>
    <property type="match status" value="1"/>
</dbReference>
<dbReference type="InterPro" id="IPR012675">
    <property type="entry name" value="Beta-grasp_dom_sf"/>
</dbReference>
<dbReference type="Proteomes" id="UP001595758">
    <property type="component" value="Unassembled WGS sequence"/>
</dbReference>
<dbReference type="InterPro" id="IPR047246">
    <property type="entry name" value="ThrRS_anticodon"/>
</dbReference>
<keyword evidence="11 13" id="KW-0030">Aminoacyl-tRNA synthetase</keyword>
<dbReference type="SUPFAM" id="SSF81271">
    <property type="entry name" value="TGS-like"/>
    <property type="match status" value="1"/>
</dbReference>
<feature type="binding site" evidence="13">
    <location>
        <position position="384"/>
    </location>
    <ligand>
        <name>Zn(2+)</name>
        <dbReference type="ChEBI" id="CHEBI:29105"/>
        <note>catalytic</note>
    </ligand>
</feature>
<keyword evidence="3 13" id="KW-0820">tRNA-binding</keyword>
<evidence type="ECO:0000256" key="12">
    <source>
        <dbReference type="ARBA" id="ARBA00049515"/>
    </source>
</evidence>
<dbReference type="Pfam" id="PF02824">
    <property type="entry name" value="TGS"/>
    <property type="match status" value="1"/>
</dbReference>
<comment type="subunit">
    <text evidence="13">Homodimer.</text>
</comment>
<keyword evidence="2 13" id="KW-0963">Cytoplasm</keyword>
<comment type="cofactor">
    <cofactor evidence="13">
        <name>Zn(2+)</name>
        <dbReference type="ChEBI" id="CHEBI:29105"/>
    </cofactor>
    <text evidence="13">Binds 1 zinc ion per subunit.</text>
</comment>
<evidence type="ECO:0000256" key="6">
    <source>
        <dbReference type="ARBA" id="ARBA00022741"/>
    </source>
</evidence>
<evidence type="ECO:0000313" key="16">
    <source>
        <dbReference type="EMBL" id="MFC3908805.1"/>
    </source>
</evidence>
<dbReference type="CDD" id="cd00771">
    <property type="entry name" value="ThrRS_core"/>
    <property type="match status" value="1"/>
</dbReference>
<dbReference type="SUPFAM" id="SSF55186">
    <property type="entry name" value="ThrRS/AlaRS common domain"/>
    <property type="match status" value="1"/>
</dbReference>
<evidence type="ECO:0000256" key="11">
    <source>
        <dbReference type="ARBA" id="ARBA00023146"/>
    </source>
</evidence>
<dbReference type="PRINTS" id="PR01047">
    <property type="entry name" value="TRNASYNTHTHR"/>
</dbReference>
<dbReference type="Gene3D" id="3.30.54.20">
    <property type="match status" value="1"/>
</dbReference>
<dbReference type="SUPFAM" id="SSF55681">
    <property type="entry name" value="Class II aaRS and biotin synthetases"/>
    <property type="match status" value="1"/>
</dbReference>
<dbReference type="EMBL" id="JBHSAB010000014">
    <property type="protein sequence ID" value="MFC3908805.1"/>
    <property type="molecule type" value="Genomic_DNA"/>
</dbReference>
<feature type="binding site" evidence="13">
    <location>
        <position position="333"/>
    </location>
    <ligand>
        <name>Zn(2+)</name>
        <dbReference type="ChEBI" id="CHEBI:29105"/>
        <note>catalytic</note>
    </ligand>
</feature>
<dbReference type="CDD" id="cd01667">
    <property type="entry name" value="TGS_ThrRS"/>
    <property type="match status" value="1"/>
</dbReference>
<feature type="binding site" evidence="13">
    <location>
        <position position="510"/>
    </location>
    <ligand>
        <name>Zn(2+)</name>
        <dbReference type="ChEBI" id="CHEBI:29105"/>
        <note>catalytic</note>
    </ligand>
</feature>
<dbReference type="Gene3D" id="3.30.930.10">
    <property type="entry name" value="Bira Bifunctional Protein, Domain 2"/>
    <property type="match status" value="1"/>
</dbReference>
<dbReference type="InterPro" id="IPR018163">
    <property type="entry name" value="Thr/Ala-tRNA-synth_IIc_edit"/>
</dbReference>
<evidence type="ECO:0000256" key="13">
    <source>
        <dbReference type="HAMAP-Rule" id="MF_00184"/>
    </source>
</evidence>
<sequence>MPNIKLPDGQIKHYEQPVTVYDVAHAISPGLAKAALAGSIDGRMVDTSFRIENDCNLLIITDKQEEGLEVIRHSTAHLLAQAVKQLFPSAQVTIGPVIEDGFYYDFAFERPFTPDDLERIEAKMYELAKADMKVTRRELPRDEAIAYFRGLGEEYKAKIIADIPAGETLSLYKQGDFEDLCRGPHVPSTGRLKAFKLTKLAGAYWRGDSNNEMLQRVYGTAWADKKALETYLHRIEEAEKRDHRKLGKALDLFHFQDIAPGMVFWHPKGWTIYQQLEQYMRSQLADFGYQEIRTPQVVDRVLWEKSGHWANFRDDMFVTETENRTYVVKPMSCPCHVQVFNSGLKSYRDLPLRLSEFGNCHRCEPSGSLHGLMRVRNMVQDDAHIFCTEDDIQSEVTMLLKLVQSVYADFGFPEIKYRLALRPEKRVGDDTVWDKAEDALKQAMRSWNIEWVDAPGEGAFYGPKIECSLADSLGRIWQCGTVQVDFSTPERLDASYVAEDGSKKVPVMIHRAILGSFERFMGILIEHYAGRFPLWLAPVQVAVLTISEKQNDFAGKITQILQKQGLRANFDLRNEKIGFKIREHTLQKIPYLLVIGDKEVESGSVAVRTREGQDLGVMSVESVCGLLKQEIANKGRV</sequence>
<dbReference type="Pfam" id="PF03129">
    <property type="entry name" value="HGTP_anticodon"/>
    <property type="match status" value="1"/>
</dbReference>
<evidence type="ECO:0000256" key="4">
    <source>
        <dbReference type="ARBA" id="ARBA00022598"/>
    </source>
</evidence>
<feature type="region of interest" description="Catalytic" evidence="13">
    <location>
        <begin position="242"/>
        <end position="533"/>
    </location>
</feature>
<keyword evidence="10 13" id="KW-0648">Protein biosynthesis</keyword>
<dbReference type="HAMAP" id="MF_00184">
    <property type="entry name" value="Thr_tRNA_synth"/>
    <property type="match status" value="1"/>
</dbReference>
<dbReference type="InterPro" id="IPR002320">
    <property type="entry name" value="Thr-tRNA-ligase_IIa"/>
</dbReference>
<keyword evidence="9 13" id="KW-0694">RNA-binding</keyword>
<evidence type="ECO:0000256" key="3">
    <source>
        <dbReference type="ARBA" id="ARBA00022555"/>
    </source>
</evidence>
<evidence type="ECO:0000256" key="9">
    <source>
        <dbReference type="ARBA" id="ARBA00022884"/>
    </source>
</evidence>
<evidence type="ECO:0000256" key="2">
    <source>
        <dbReference type="ARBA" id="ARBA00022490"/>
    </source>
</evidence>
<dbReference type="InterPro" id="IPR004154">
    <property type="entry name" value="Anticodon-bd"/>
</dbReference>
<comment type="similarity">
    <text evidence="1 13">Belongs to the class-II aminoacyl-tRNA synthetase family.</text>
</comment>